<sequence>MTTLRSTTSLLRHVTSRAHTHVQVHTTTSTACAHSLTLPAGLGLDFSFFFFVVCKFHTLRPTVNVLSFGHTQEKKNLDFDRFSANFSRCVYQIDHQSYPEKLRASADG</sequence>
<dbReference type="AlphaFoldDB" id="A0A8D8IQW6"/>
<accession>A0A8D8IQW6</accession>
<dbReference type="EMBL" id="HBUE01150165">
    <property type="protein sequence ID" value="CAG6504755.1"/>
    <property type="molecule type" value="Transcribed_RNA"/>
</dbReference>
<proteinExistence type="predicted"/>
<evidence type="ECO:0000313" key="1">
    <source>
        <dbReference type="EMBL" id="CAG6556036.1"/>
    </source>
</evidence>
<reference evidence="1" key="1">
    <citation type="submission" date="2021-05" db="EMBL/GenBank/DDBJ databases">
        <authorList>
            <person name="Alioto T."/>
            <person name="Alioto T."/>
            <person name="Gomez Garrido J."/>
        </authorList>
    </citation>
    <scope>NUCLEOTIDE SEQUENCE</scope>
</reference>
<dbReference type="PROSITE" id="PS51257">
    <property type="entry name" value="PROKAR_LIPOPROTEIN"/>
    <property type="match status" value="1"/>
</dbReference>
<dbReference type="EMBL" id="HBUE01255150">
    <property type="protein sequence ID" value="CAG6556036.1"/>
    <property type="molecule type" value="Transcribed_RNA"/>
</dbReference>
<name>A0A8D8IQW6_CULPI</name>
<protein>
    <submittedName>
        <fullName evidence="1">(northern house mosquito) hypothetical protein</fullName>
    </submittedName>
</protein>
<organism evidence="1">
    <name type="scientific">Culex pipiens</name>
    <name type="common">House mosquito</name>
    <dbReference type="NCBI Taxonomy" id="7175"/>
    <lineage>
        <taxon>Eukaryota</taxon>
        <taxon>Metazoa</taxon>
        <taxon>Ecdysozoa</taxon>
        <taxon>Arthropoda</taxon>
        <taxon>Hexapoda</taxon>
        <taxon>Insecta</taxon>
        <taxon>Pterygota</taxon>
        <taxon>Neoptera</taxon>
        <taxon>Endopterygota</taxon>
        <taxon>Diptera</taxon>
        <taxon>Nematocera</taxon>
        <taxon>Culicoidea</taxon>
        <taxon>Culicidae</taxon>
        <taxon>Culicinae</taxon>
        <taxon>Culicini</taxon>
        <taxon>Culex</taxon>
        <taxon>Culex</taxon>
    </lineage>
</organism>